<name>A0A0D6LFM5_9BILA</name>
<feature type="region of interest" description="Disordered" evidence="1">
    <location>
        <begin position="1"/>
        <end position="95"/>
    </location>
</feature>
<protein>
    <submittedName>
        <fullName evidence="2">Uncharacterized protein</fullName>
    </submittedName>
</protein>
<sequence>MSEDTEVEVRIEEKGDKEAVDHGSPEQLESQEEQQESNHVGSETHPEESADQGGEEQAPEEIHEMRVEEEIQEVMTTAPVQQEEPDEETVDKKVEEDVEEVNSFLFRFWIEMSLSKEVKSPQWQVPKVLIRHKAGNEERGEGGRKGYAQEGAQRKEKMKG</sequence>
<reference evidence="2 3" key="1">
    <citation type="submission" date="2013-05" db="EMBL/GenBank/DDBJ databases">
        <title>Draft genome of the parasitic nematode Anyclostoma ceylanicum.</title>
        <authorList>
            <person name="Mitreva M."/>
        </authorList>
    </citation>
    <scope>NUCLEOTIDE SEQUENCE [LARGE SCALE GENOMIC DNA]</scope>
</reference>
<feature type="region of interest" description="Disordered" evidence="1">
    <location>
        <begin position="133"/>
        <end position="160"/>
    </location>
</feature>
<proteinExistence type="predicted"/>
<gene>
    <name evidence="2" type="ORF">ANCCEY_12165</name>
</gene>
<dbReference type="EMBL" id="KE125388">
    <property type="protein sequence ID" value="EPB68746.1"/>
    <property type="molecule type" value="Genomic_DNA"/>
</dbReference>
<feature type="compositionally biased region" description="Basic and acidic residues" evidence="1">
    <location>
        <begin position="60"/>
        <end position="69"/>
    </location>
</feature>
<dbReference type="Proteomes" id="UP000054495">
    <property type="component" value="Unassembled WGS sequence"/>
</dbReference>
<accession>A0A0D6LFM5</accession>
<dbReference type="AlphaFoldDB" id="A0A0D6LFM5"/>
<organism evidence="2 3">
    <name type="scientific">Ancylostoma ceylanicum</name>
    <dbReference type="NCBI Taxonomy" id="53326"/>
    <lineage>
        <taxon>Eukaryota</taxon>
        <taxon>Metazoa</taxon>
        <taxon>Ecdysozoa</taxon>
        <taxon>Nematoda</taxon>
        <taxon>Chromadorea</taxon>
        <taxon>Rhabditida</taxon>
        <taxon>Rhabditina</taxon>
        <taxon>Rhabditomorpha</taxon>
        <taxon>Strongyloidea</taxon>
        <taxon>Ancylostomatidae</taxon>
        <taxon>Ancylostomatinae</taxon>
        <taxon>Ancylostoma</taxon>
    </lineage>
</organism>
<keyword evidence="3" id="KW-1185">Reference proteome</keyword>
<evidence type="ECO:0000313" key="2">
    <source>
        <dbReference type="EMBL" id="EPB68746.1"/>
    </source>
</evidence>
<feature type="compositionally biased region" description="Basic and acidic residues" evidence="1">
    <location>
        <begin position="134"/>
        <end position="144"/>
    </location>
</feature>
<evidence type="ECO:0000313" key="3">
    <source>
        <dbReference type="Proteomes" id="UP000054495"/>
    </source>
</evidence>
<evidence type="ECO:0000256" key="1">
    <source>
        <dbReference type="SAM" id="MobiDB-lite"/>
    </source>
</evidence>
<feature type="compositionally biased region" description="Acidic residues" evidence="1">
    <location>
        <begin position="49"/>
        <end position="59"/>
    </location>
</feature>
<feature type="compositionally biased region" description="Basic and acidic residues" evidence="1">
    <location>
        <begin position="7"/>
        <end position="24"/>
    </location>
</feature>